<organism evidence="1 2">
    <name type="scientific">Arctium lappa</name>
    <name type="common">Greater burdock</name>
    <name type="synonym">Lappa major</name>
    <dbReference type="NCBI Taxonomy" id="4217"/>
    <lineage>
        <taxon>Eukaryota</taxon>
        <taxon>Viridiplantae</taxon>
        <taxon>Streptophyta</taxon>
        <taxon>Embryophyta</taxon>
        <taxon>Tracheophyta</taxon>
        <taxon>Spermatophyta</taxon>
        <taxon>Magnoliopsida</taxon>
        <taxon>eudicotyledons</taxon>
        <taxon>Gunneridae</taxon>
        <taxon>Pentapetalae</taxon>
        <taxon>asterids</taxon>
        <taxon>campanulids</taxon>
        <taxon>Asterales</taxon>
        <taxon>Asteraceae</taxon>
        <taxon>Carduoideae</taxon>
        <taxon>Cardueae</taxon>
        <taxon>Arctiinae</taxon>
        <taxon>Arctium</taxon>
    </lineage>
</organism>
<protein>
    <submittedName>
        <fullName evidence="1">Uncharacterized protein</fullName>
    </submittedName>
</protein>
<dbReference type="EMBL" id="CM042050">
    <property type="protein sequence ID" value="KAI3735027.1"/>
    <property type="molecule type" value="Genomic_DNA"/>
</dbReference>
<keyword evidence="2" id="KW-1185">Reference proteome</keyword>
<reference evidence="1 2" key="2">
    <citation type="journal article" date="2022" name="Mol. Ecol. Resour.">
        <title>The genomes of chicory, endive, great burdock and yacon provide insights into Asteraceae paleo-polyploidization history and plant inulin production.</title>
        <authorList>
            <person name="Fan W."/>
            <person name="Wang S."/>
            <person name="Wang H."/>
            <person name="Wang A."/>
            <person name="Jiang F."/>
            <person name="Liu H."/>
            <person name="Zhao H."/>
            <person name="Xu D."/>
            <person name="Zhang Y."/>
        </authorList>
    </citation>
    <scope>NUCLEOTIDE SEQUENCE [LARGE SCALE GENOMIC DNA]</scope>
    <source>
        <strain evidence="2">cv. Niubang</strain>
    </source>
</reference>
<name>A0ACB9CLP4_ARCLA</name>
<reference evidence="2" key="1">
    <citation type="journal article" date="2022" name="Mol. Ecol. Resour.">
        <title>The genomes of chicory, endive, great burdock and yacon provide insights into Asteraceae palaeo-polyploidization history and plant inulin production.</title>
        <authorList>
            <person name="Fan W."/>
            <person name="Wang S."/>
            <person name="Wang H."/>
            <person name="Wang A."/>
            <person name="Jiang F."/>
            <person name="Liu H."/>
            <person name="Zhao H."/>
            <person name="Xu D."/>
            <person name="Zhang Y."/>
        </authorList>
    </citation>
    <scope>NUCLEOTIDE SEQUENCE [LARGE SCALE GENOMIC DNA]</scope>
    <source>
        <strain evidence="2">cv. Niubang</strain>
    </source>
</reference>
<gene>
    <name evidence="1" type="ORF">L6452_14513</name>
</gene>
<sequence length="109" mass="12533">MEGEELTRDRFLSFFVSFGFGGSLDSDLSSLGRKTAFQHASWGQRNGQARQHVFCPTSISCFFYFLAFYLQVLVSLPDCFLSISGFFLCENCRFCKSSQVYRVFWSSRP</sequence>
<evidence type="ECO:0000313" key="1">
    <source>
        <dbReference type="EMBL" id="KAI3735027.1"/>
    </source>
</evidence>
<accession>A0ACB9CLP4</accession>
<comment type="caution">
    <text evidence="1">The sequence shown here is derived from an EMBL/GenBank/DDBJ whole genome shotgun (WGS) entry which is preliminary data.</text>
</comment>
<proteinExistence type="predicted"/>
<evidence type="ECO:0000313" key="2">
    <source>
        <dbReference type="Proteomes" id="UP001055879"/>
    </source>
</evidence>
<dbReference type="Proteomes" id="UP001055879">
    <property type="component" value="Linkage Group LG04"/>
</dbReference>